<dbReference type="Proteomes" id="UP001595616">
    <property type="component" value="Unassembled WGS sequence"/>
</dbReference>
<comment type="caution">
    <text evidence="5">The sequence shown here is derived from an EMBL/GenBank/DDBJ whole genome shotgun (WGS) entry which is preliminary data.</text>
</comment>
<dbReference type="CDD" id="cd03445">
    <property type="entry name" value="Thioesterase_II_repeat2"/>
    <property type="match status" value="1"/>
</dbReference>
<proteinExistence type="inferred from homology"/>
<dbReference type="Pfam" id="PF02551">
    <property type="entry name" value="Acyl_CoA_thio"/>
    <property type="match status" value="1"/>
</dbReference>
<evidence type="ECO:0000259" key="4">
    <source>
        <dbReference type="Pfam" id="PF13622"/>
    </source>
</evidence>
<dbReference type="SUPFAM" id="SSF54637">
    <property type="entry name" value="Thioesterase/thiol ester dehydrase-isomerase"/>
    <property type="match status" value="2"/>
</dbReference>
<evidence type="ECO:0000313" key="6">
    <source>
        <dbReference type="Proteomes" id="UP001595616"/>
    </source>
</evidence>
<sequence length="286" mass="32565">MMNNIQELIKLIELEKLSENIFLGQNYQAPWKRVFGGQVLAQSLSAATQTVDPDRMAHSMHAYFLLAGDISIPIVFEVEKIRDGGSFSTRRVVAKQNGIAIFFMSVSYQKAQEGFDHQIDMPKVEGPENLPSDEDVVKKYKLFVPNHLFEVIKTRPFEFRMVEKINIFDLKTKLPFRHFWFKANEAFEATPAVHQQLLTYVSDYNLLTTSILPHTKGPLPPKGLFMASLDHGLWFHRDFKIDEWLLYAIDSPSASNSRGFNRGNIFTQDGVLVASVVQEGVIRAGK</sequence>
<gene>
    <name evidence="5" type="ORF">ACFOOI_05225</name>
</gene>
<dbReference type="EMBL" id="JBHRYQ010000001">
    <property type="protein sequence ID" value="MFC3810045.1"/>
    <property type="molecule type" value="Genomic_DNA"/>
</dbReference>
<dbReference type="RefSeq" id="WP_379840178.1">
    <property type="nucleotide sequence ID" value="NZ_JBHRYQ010000001.1"/>
</dbReference>
<dbReference type="Pfam" id="PF13622">
    <property type="entry name" value="4HBT_3"/>
    <property type="match status" value="1"/>
</dbReference>
<evidence type="ECO:0000256" key="1">
    <source>
        <dbReference type="ARBA" id="ARBA00006538"/>
    </source>
</evidence>
<reference evidence="6" key="1">
    <citation type="journal article" date="2019" name="Int. J. Syst. Evol. Microbiol.">
        <title>The Global Catalogue of Microorganisms (GCM) 10K type strain sequencing project: providing services to taxonomists for standard genome sequencing and annotation.</title>
        <authorList>
            <consortium name="The Broad Institute Genomics Platform"/>
            <consortium name="The Broad Institute Genome Sequencing Center for Infectious Disease"/>
            <person name="Wu L."/>
            <person name="Ma J."/>
        </authorList>
    </citation>
    <scope>NUCLEOTIDE SEQUENCE [LARGE SCALE GENOMIC DNA]</scope>
    <source>
        <strain evidence="6">CECT 7956</strain>
    </source>
</reference>
<protein>
    <submittedName>
        <fullName evidence="5">Acyl-CoA thioesterase</fullName>
    </submittedName>
</protein>
<name>A0ABV7YSM4_9BACT</name>
<dbReference type="PANTHER" id="PTHR11066">
    <property type="entry name" value="ACYL-COA THIOESTERASE"/>
    <property type="match status" value="1"/>
</dbReference>
<dbReference type="CDD" id="cd03444">
    <property type="entry name" value="Thioesterase_II_repeat1"/>
    <property type="match status" value="1"/>
</dbReference>
<dbReference type="InterPro" id="IPR042171">
    <property type="entry name" value="Acyl-CoA_hotdog"/>
</dbReference>
<keyword evidence="2" id="KW-0378">Hydrolase</keyword>
<dbReference type="InterPro" id="IPR025652">
    <property type="entry name" value="TesB_C"/>
</dbReference>
<dbReference type="InterPro" id="IPR003703">
    <property type="entry name" value="Acyl_CoA_thio"/>
</dbReference>
<dbReference type="Gene3D" id="2.40.160.210">
    <property type="entry name" value="Acyl-CoA thioesterase, double hotdog domain"/>
    <property type="match status" value="1"/>
</dbReference>
<feature type="domain" description="Acyl-CoA thioesterase 2 C-terminal" evidence="3">
    <location>
        <begin position="173"/>
        <end position="281"/>
    </location>
</feature>
<dbReference type="InterPro" id="IPR029069">
    <property type="entry name" value="HotDog_dom_sf"/>
</dbReference>
<dbReference type="InterPro" id="IPR049449">
    <property type="entry name" value="TesB_ACOT8-like_N"/>
</dbReference>
<evidence type="ECO:0000259" key="3">
    <source>
        <dbReference type="Pfam" id="PF02551"/>
    </source>
</evidence>
<accession>A0ABV7YSM4</accession>
<feature type="domain" description="Acyl-CoA thioesterase-like N-terminal HotDog" evidence="4">
    <location>
        <begin position="30"/>
        <end position="108"/>
    </location>
</feature>
<evidence type="ECO:0000256" key="2">
    <source>
        <dbReference type="ARBA" id="ARBA00022801"/>
    </source>
</evidence>
<dbReference type="PANTHER" id="PTHR11066:SF34">
    <property type="entry name" value="ACYL-COENZYME A THIOESTERASE 8"/>
    <property type="match status" value="1"/>
</dbReference>
<organism evidence="5 6">
    <name type="scientific">Lacihabitans lacunae</name>
    <dbReference type="NCBI Taxonomy" id="1028214"/>
    <lineage>
        <taxon>Bacteria</taxon>
        <taxon>Pseudomonadati</taxon>
        <taxon>Bacteroidota</taxon>
        <taxon>Cytophagia</taxon>
        <taxon>Cytophagales</taxon>
        <taxon>Leadbetterellaceae</taxon>
        <taxon>Lacihabitans</taxon>
    </lineage>
</organism>
<evidence type="ECO:0000313" key="5">
    <source>
        <dbReference type="EMBL" id="MFC3810045.1"/>
    </source>
</evidence>
<keyword evidence="6" id="KW-1185">Reference proteome</keyword>
<comment type="similarity">
    <text evidence="1">Belongs to the C/M/P thioester hydrolase family.</text>
</comment>